<gene>
    <name evidence="3" type="ORF">E2553_00250</name>
</gene>
<feature type="region of interest" description="Disordered" evidence="2">
    <location>
        <begin position="1"/>
        <end position="41"/>
    </location>
</feature>
<name>A0A4Y8N1U3_9BURK</name>
<evidence type="ECO:0000256" key="2">
    <source>
        <dbReference type="SAM" id="MobiDB-lite"/>
    </source>
</evidence>
<dbReference type="GeneID" id="97307218"/>
<organism evidence="3 4">
    <name type="scientific">Paraburkholderia dipogonis</name>
    <dbReference type="NCBI Taxonomy" id="1211383"/>
    <lineage>
        <taxon>Bacteria</taxon>
        <taxon>Pseudomonadati</taxon>
        <taxon>Pseudomonadota</taxon>
        <taxon>Betaproteobacteria</taxon>
        <taxon>Burkholderiales</taxon>
        <taxon>Burkholderiaceae</taxon>
        <taxon>Paraburkholderia</taxon>
    </lineage>
</organism>
<dbReference type="AlphaFoldDB" id="A0A4Y8N1U3"/>
<dbReference type="RefSeq" id="WP_134455550.1">
    <property type="nucleotide sequence ID" value="NZ_JBHMFL010000042.1"/>
</dbReference>
<dbReference type="Proteomes" id="UP000297385">
    <property type="component" value="Unassembled WGS sequence"/>
</dbReference>
<feature type="coiled-coil region" evidence="1">
    <location>
        <begin position="41"/>
        <end position="75"/>
    </location>
</feature>
<feature type="compositionally biased region" description="Low complexity" evidence="2">
    <location>
        <begin position="25"/>
        <end position="36"/>
    </location>
</feature>
<dbReference type="EMBL" id="SNVI01000001">
    <property type="protein sequence ID" value="TFE43601.1"/>
    <property type="molecule type" value="Genomic_DNA"/>
</dbReference>
<proteinExistence type="predicted"/>
<comment type="caution">
    <text evidence="3">The sequence shown here is derived from an EMBL/GenBank/DDBJ whole genome shotgun (WGS) entry which is preliminary data.</text>
</comment>
<keyword evidence="1" id="KW-0175">Coiled coil</keyword>
<protein>
    <submittedName>
        <fullName evidence="3">Uncharacterized protein</fullName>
    </submittedName>
</protein>
<evidence type="ECO:0000313" key="4">
    <source>
        <dbReference type="Proteomes" id="UP000297385"/>
    </source>
</evidence>
<feature type="compositionally biased region" description="Polar residues" evidence="2">
    <location>
        <begin position="1"/>
        <end position="10"/>
    </location>
</feature>
<evidence type="ECO:0000256" key="1">
    <source>
        <dbReference type="SAM" id="Coils"/>
    </source>
</evidence>
<sequence>MVARNTQEPGKTQAPEMTEADVMDSSQAASQGTGAAPEESIEALRARIKALEADNEKLSAAKDVAEEESARLSAQAQSSLLTTSVVERFAGKSEDGKELWWYRVDLAPCGGTDLRINGKPYLHGETYKFDTDTLRTIKEMVARTWVHENDINGHAFNPYRKAQNKVLGAGAVPSWARQ</sequence>
<reference evidence="3 4" key="1">
    <citation type="submission" date="2019-03" db="EMBL/GenBank/DDBJ databases">
        <title>Complete Genome Sequence of Paraburkholderia dipogonis ICMP 19430T, a Nitrogen-fixing Symbiont of the South African Invasive Legume Dipogon lignosus in New Zealand.</title>
        <authorList>
            <person name="De Meyer S.E."/>
        </authorList>
    </citation>
    <scope>NUCLEOTIDE SEQUENCE [LARGE SCALE GENOMIC DNA]</scope>
    <source>
        <strain evidence="3 4">ICMP 19430</strain>
    </source>
</reference>
<evidence type="ECO:0000313" key="3">
    <source>
        <dbReference type="EMBL" id="TFE43601.1"/>
    </source>
</evidence>
<accession>A0A4Y8N1U3</accession>